<dbReference type="InterPro" id="IPR007497">
    <property type="entry name" value="SIMPL/DUF541"/>
</dbReference>
<dbReference type="Proteomes" id="UP000198386">
    <property type="component" value="Unassembled WGS sequence"/>
</dbReference>
<dbReference type="Gene3D" id="3.30.70.2970">
    <property type="entry name" value="Protein of unknown function (DUF541), domain 2"/>
    <property type="match status" value="1"/>
</dbReference>
<dbReference type="InterPro" id="IPR052022">
    <property type="entry name" value="26kDa_periplasmic_antigen"/>
</dbReference>
<dbReference type="GO" id="GO:0006974">
    <property type="term" value="P:DNA damage response"/>
    <property type="evidence" value="ECO:0007669"/>
    <property type="project" value="TreeGrafter"/>
</dbReference>
<keyword evidence="2" id="KW-1185">Reference proteome</keyword>
<dbReference type="Pfam" id="PF04402">
    <property type="entry name" value="SIMPL"/>
    <property type="match status" value="1"/>
</dbReference>
<dbReference type="PANTHER" id="PTHR34387:SF1">
    <property type="entry name" value="PERIPLASMIC IMMUNOGENIC PROTEIN"/>
    <property type="match status" value="1"/>
</dbReference>
<dbReference type="AlphaFoldDB" id="A0A239BMU5"/>
<dbReference type="EMBL" id="FZOH01000002">
    <property type="protein sequence ID" value="SNS09300.1"/>
    <property type="molecule type" value="Genomic_DNA"/>
</dbReference>
<accession>A0A239BMU5</accession>
<evidence type="ECO:0000313" key="2">
    <source>
        <dbReference type="Proteomes" id="UP000198386"/>
    </source>
</evidence>
<dbReference type="Gene3D" id="3.30.110.170">
    <property type="entry name" value="Protein of unknown function (DUF541), domain 1"/>
    <property type="match status" value="1"/>
</dbReference>
<protein>
    <recommendedName>
        <fullName evidence="3">SIMPL domain-containing protein</fullName>
    </recommendedName>
</protein>
<organism evidence="1 2">
    <name type="scientific">Geodermatophilus saharensis</name>
    <dbReference type="NCBI Taxonomy" id="1137994"/>
    <lineage>
        <taxon>Bacteria</taxon>
        <taxon>Bacillati</taxon>
        <taxon>Actinomycetota</taxon>
        <taxon>Actinomycetes</taxon>
        <taxon>Geodermatophilales</taxon>
        <taxon>Geodermatophilaceae</taxon>
        <taxon>Geodermatophilus</taxon>
    </lineage>
</organism>
<name>A0A239BMU5_9ACTN</name>
<dbReference type="RefSeq" id="WP_176449842.1">
    <property type="nucleotide sequence ID" value="NZ_FZOH01000002.1"/>
</dbReference>
<reference evidence="2" key="1">
    <citation type="submission" date="2017-06" db="EMBL/GenBank/DDBJ databases">
        <authorList>
            <person name="Varghese N."/>
            <person name="Submissions S."/>
        </authorList>
    </citation>
    <scope>NUCLEOTIDE SEQUENCE [LARGE SCALE GENOMIC DNA]</scope>
    <source>
        <strain evidence="2">DSM 45423</strain>
    </source>
</reference>
<evidence type="ECO:0000313" key="1">
    <source>
        <dbReference type="EMBL" id="SNS09300.1"/>
    </source>
</evidence>
<proteinExistence type="predicted"/>
<sequence>MSVPRAVVRVRGESTAEHPPDVAVLSVSVSASATSPDSRERALAQASEMTARLRAALEGAGGVRRVVLSRVSVHERFAWDPAAARHEPAGWEATVGGSVRADAGAADTVAELVASAGAGIGGVAWELDDPAAARRAVRRAAVEAAREAAADLADAAGRGLGPLLELADAGLSSAAAPESMAVMARGSPDGGAGLTLDPRDVIVSAVVEATYALDD</sequence>
<dbReference type="PANTHER" id="PTHR34387">
    <property type="entry name" value="SLR1258 PROTEIN"/>
    <property type="match status" value="1"/>
</dbReference>
<gene>
    <name evidence="1" type="ORF">SAMN04488107_1321</name>
</gene>
<evidence type="ECO:0008006" key="3">
    <source>
        <dbReference type="Google" id="ProtNLM"/>
    </source>
</evidence>